<keyword evidence="5" id="KW-0238">DNA-binding</keyword>
<dbReference type="PANTHER" id="PTHR31165:SF122">
    <property type="entry name" value="PROTEIN G1-LIKE1"/>
    <property type="match status" value="1"/>
</dbReference>
<dbReference type="GO" id="GO:0009416">
    <property type="term" value="P:response to light stimulus"/>
    <property type="evidence" value="ECO:0007669"/>
    <property type="project" value="TreeGrafter"/>
</dbReference>
<evidence type="ECO:0000256" key="8">
    <source>
        <dbReference type="SAM" id="MobiDB-lite"/>
    </source>
</evidence>
<keyword evidence="4" id="KW-0805">Transcription regulation</keyword>
<dbReference type="PANTHER" id="PTHR31165">
    <property type="entry name" value="PROTEIN G1-LIKE2"/>
    <property type="match status" value="1"/>
</dbReference>
<organism evidence="10 11">
    <name type="scientific">Dichanthelium oligosanthes</name>
    <dbReference type="NCBI Taxonomy" id="888268"/>
    <lineage>
        <taxon>Eukaryota</taxon>
        <taxon>Viridiplantae</taxon>
        <taxon>Streptophyta</taxon>
        <taxon>Embryophyta</taxon>
        <taxon>Tracheophyta</taxon>
        <taxon>Spermatophyta</taxon>
        <taxon>Magnoliopsida</taxon>
        <taxon>Liliopsida</taxon>
        <taxon>Poales</taxon>
        <taxon>Poaceae</taxon>
        <taxon>PACMAD clade</taxon>
        <taxon>Panicoideae</taxon>
        <taxon>Panicodae</taxon>
        <taxon>Paniceae</taxon>
        <taxon>Dichantheliinae</taxon>
        <taxon>Dichanthelium</taxon>
    </lineage>
</organism>
<dbReference type="GO" id="GO:0009299">
    <property type="term" value="P:mRNA transcription"/>
    <property type="evidence" value="ECO:0007669"/>
    <property type="project" value="TreeGrafter"/>
</dbReference>
<feature type="domain" description="ALOG" evidence="9">
    <location>
        <begin position="4"/>
        <end position="131"/>
    </location>
</feature>
<evidence type="ECO:0000256" key="4">
    <source>
        <dbReference type="ARBA" id="ARBA00023015"/>
    </source>
</evidence>
<accession>A0A1E5WEP2</accession>
<evidence type="ECO:0000256" key="7">
    <source>
        <dbReference type="ARBA" id="ARBA00023242"/>
    </source>
</evidence>
<dbReference type="STRING" id="888268.A0A1E5WEP2"/>
<comment type="subcellular location">
    <subcellularLocation>
        <location evidence="1">Nucleus</location>
    </subcellularLocation>
</comment>
<keyword evidence="3" id="KW-0217">Developmental protein</keyword>
<evidence type="ECO:0000256" key="1">
    <source>
        <dbReference type="ARBA" id="ARBA00004123"/>
    </source>
</evidence>
<dbReference type="EMBL" id="LWDX02010792">
    <property type="protein sequence ID" value="OEL35859.1"/>
    <property type="molecule type" value="Genomic_DNA"/>
</dbReference>
<evidence type="ECO:0000256" key="2">
    <source>
        <dbReference type="ARBA" id="ARBA00010308"/>
    </source>
</evidence>
<sequence>MSAQGEAVCSRGVTGVADSPGPRRRARTRRGRARRHVLEFLRYLDQFGKIKVHAHGCPFLGLSSPPAPCPCPLHQAWGSLDALVSRLLTAFEEHGGRPEANPFGVRAAAAPAGSSPALSDAATERAADAWAAHVRSPGTRVGNGSSSGSSAGVSACSGDEIALAMAALAKAHAAGCMMLLSLFN</sequence>
<dbReference type="AlphaFoldDB" id="A0A1E5WEP2"/>
<evidence type="ECO:0000313" key="10">
    <source>
        <dbReference type="EMBL" id="OEL35859.1"/>
    </source>
</evidence>
<gene>
    <name evidence="10" type="ORF">BAE44_0003122</name>
</gene>
<evidence type="ECO:0000313" key="11">
    <source>
        <dbReference type="Proteomes" id="UP000095767"/>
    </source>
</evidence>
<feature type="region of interest" description="Disordered" evidence="8">
    <location>
        <begin position="1"/>
        <end position="30"/>
    </location>
</feature>
<dbReference type="Pfam" id="PF04852">
    <property type="entry name" value="ALOG_dom"/>
    <property type="match status" value="1"/>
</dbReference>
<evidence type="ECO:0000256" key="6">
    <source>
        <dbReference type="ARBA" id="ARBA00023163"/>
    </source>
</evidence>
<evidence type="ECO:0000256" key="3">
    <source>
        <dbReference type="ARBA" id="ARBA00022473"/>
    </source>
</evidence>
<name>A0A1E5WEP2_9POAL</name>
<evidence type="ECO:0000256" key="5">
    <source>
        <dbReference type="ARBA" id="ARBA00023125"/>
    </source>
</evidence>
<reference evidence="10 11" key="1">
    <citation type="submission" date="2016-09" db="EMBL/GenBank/DDBJ databases">
        <title>The draft genome of Dichanthelium oligosanthes: A C3 panicoid grass species.</title>
        <authorList>
            <person name="Studer A.J."/>
            <person name="Schnable J.C."/>
            <person name="Brutnell T.P."/>
        </authorList>
    </citation>
    <scope>NUCLEOTIDE SEQUENCE [LARGE SCALE GENOMIC DNA]</scope>
    <source>
        <strain evidence="11">cv. Kellogg 1175</strain>
        <tissue evidence="10">Leaf</tissue>
    </source>
</reference>
<dbReference type="PROSITE" id="PS51697">
    <property type="entry name" value="ALOG"/>
    <property type="match status" value="1"/>
</dbReference>
<comment type="similarity">
    <text evidence="2">Belongs to the plant homeotic and developmental regulators ALOG protein family.</text>
</comment>
<dbReference type="InterPro" id="IPR040222">
    <property type="entry name" value="ALOG"/>
</dbReference>
<keyword evidence="11" id="KW-1185">Reference proteome</keyword>
<dbReference type="Proteomes" id="UP000095767">
    <property type="component" value="Unassembled WGS sequence"/>
</dbReference>
<dbReference type="OrthoDB" id="1101852at2759"/>
<protein>
    <submittedName>
        <fullName evidence="10">Protein G1-like1</fullName>
    </submittedName>
</protein>
<comment type="caution">
    <text evidence="10">The sequence shown here is derived from an EMBL/GenBank/DDBJ whole genome shotgun (WGS) entry which is preliminary data.</text>
</comment>
<evidence type="ECO:0000259" key="9">
    <source>
        <dbReference type="PROSITE" id="PS51697"/>
    </source>
</evidence>
<proteinExistence type="inferred from homology"/>
<dbReference type="InterPro" id="IPR006936">
    <property type="entry name" value="ALOG_dom"/>
</dbReference>
<dbReference type="GO" id="GO:0003677">
    <property type="term" value="F:DNA binding"/>
    <property type="evidence" value="ECO:0007669"/>
    <property type="project" value="UniProtKB-KW"/>
</dbReference>
<keyword evidence="7" id="KW-0539">Nucleus</keyword>
<dbReference type="GO" id="GO:0005634">
    <property type="term" value="C:nucleus"/>
    <property type="evidence" value="ECO:0007669"/>
    <property type="project" value="UniProtKB-SubCell"/>
</dbReference>
<keyword evidence="6" id="KW-0804">Transcription</keyword>